<feature type="domain" description="PH" evidence="2">
    <location>
        <begin position="1339"/>
        <end position="1474"/>
    </location>
</feature>
<dbReference type="Pfam" id="PF09380">
    <property type="entry name" value="FERM_C"/>
    <property type="match status" value="1"/>
</dbReference>
<proteinExistence type="predicted"/>
<dbReference type="FunFam" id="2.30.29.30:FF:000002">
    <property type="entry name" value="Band 4.1-like protein 5 isoform 1"/>
    <property type="match status" value="1"/>
</dbReference>
<dbReference type="SMART" id="SM01195">
    <property type="entry name" value="FA"/>
    <property type="match status" value="1"/>
</dbReference>
<accession>A0A5K3F3W6</accession>
<dbReference type="PROSITE" id="PS50057">
    <property type="entry name" value="FERM_3"/>
    <property type="match status" value="1"/>
</dbReference>
<feature type="domain" description="FERM" evidence="3">
    <location>
        <begin position="20"/>
        <end position="311"/>
    </location>
</feature>
<dbReference type="InterPro" id="IPR014847">
    <property type="entry name" value="FA"/>
</dbReference>
<feature type="region of interest" description="Disordered" evidence="1">
    <location>
        <begin position="778"/>
        <end position="799"/>
    </location>
</feature>
<dbReference type="InterPro" id="IPR051835">
    <property type="entry name" value="RAC1-GEF"/>
</dbReference>
<dbReference type="Pfam" id="PF00169">
    <property type="entry name" value="PH"/>
    <property type="match status" value="2"/>
</dbReference>
<feature type="domain" description="PH" evidence="2">
    <location>
        <begin position="1580"/>
        <end position="1682"/>
    </location>
</feature>
<feature type="region of interest" description="Disordered" evidence="1">
    <location>
        <begin position="548"/>
        <end position="658"/>
    </location>
</feature>
<dbReference type="SUPFAM" id="SSF54236">
    <property type="entry name" value="Ubiquitin-like"/>
    <property type="match status" value="1"/>
</dbReference>
<dbReference type="SMART" id="SM01196">
    <property type="entry name" value="FERM_C"/>
    <property type="match status" value="1"/>
</dbReference>
<evidence type="ECO:0000256" key="1">
    <source>
        <dbReference type="SAM" id="MobiDB-lite"/>
    </source>
</evidence>
<dbReference type="InterPro" id="IPR011993">
    <property type="entry name" value="PH-like_dom_sf"/>
</dbReference>
<evidence type="ECO:0000313" key="4">
    <source>
        <dbReference type="WBParaSite" id="MCU_005322-RD"/>
    </source>
</evidence>
<dbReference type="InterPro" id="IPR018979">
    <property type="entry name" value="FERM_N"/>
</dbReference>
<feature type="compositionally biased region" description="Polar residues" evidence="1">
    <location>
        <begin position="564"/>
        <end position="574"/>
    </location>
</feature>
<dbReference type="InterPro" id="IPR035899">
    <property type="entry name" value="DBL_dom_sf"/>
</dbReference>
<dbReference type="SUPFAM" id="SSF50729">
    <property type="entry name" value="PH domain-like"/>
    <property type="match status" value="3"/>
</dbReference>
<dbReference type="CDD" id="cd14473">
    <property type="entry name" value="FERM_B-lobe"/>
    <property type="match status" value="1"/>
</dbReference>
<dbReference type="InterPro" id="IPR029071">
    <property type="entry name" value="Ubiquitin-like_domsf"/>
</dbReference>
<dbReference type="InterPro" id="IPR000798">
    <property type="entry name" value="Ez/rad/moesin-like"/>
</dbReference>
<dbReference type="InterPro" id="IPR014352">
    <property type="entry name" value="FERM/acyl-CoA-bd_prot_sf"/>
</dbReference>
<evidence type="ECO:0000259" key="3">
    <source>
        <dbReference type="PROSITE" id="PS50057"/>
    </source>
</evidence>
<dbReference type="SMART" id="SM00233">
    <property type="entry name" value="PH"/>
    <property type="match status" value="2"/>
</dbReference>
<dbReference type="PRINTS" id="PR00661">
    <property type="entry name" value="ERMFAMILY"/>
</dbReference>
<evidence type="ECO:0000259" key="2">
    <source>
        <dbReference type="PROSITE" id="PS50003"/>
    </source>
</evidence>
<dbReference type="PROSITE" id="PS50003">
    <property type="entry name" value="PH_DOMAIN"/>
    <property type="match status" value="2"/>
</dbReference>
<dbReference type="PRINTS" id="PR00935">
    <property type="entry name" value="BAND41"/>
</dbReference>
<name>A0A5K3F3W6_MESCO</name>
<dbReference type="InterPro" id="IPR019749">
    <property type="entry name" value="Band_41_domain"/>
</dbReference>
<feature type="compositionally biased region" description="Low complexity" evidence="1">
    <location>
        <begin position="1097"/>
        <end position="1110"/>
    </location>
</feature>
<dbReference type="WBParaSite" id="MCU_005322-RD">
    <property type="protein sequence ID" value="MCU_005322-RD"/>
    <property type="gene ID" value="MCU_005322"/>
</dbReference>
<dbReference type="InterPro" id="IPR000299">
    <property type="entry name" value="FERM_domain"/>
</dbReference>
<dbReference type="GO" id="GO:0005085">
    <property type="term" value="F:guanyl-nucleotide exchange factor activity"/>
    <property type="evidence" value="ECO:0007669"/>
    <property type="project" value="TreeGrafter"/>
</dbReference>
<dbReference type="GO" id="GO:0008092">
    <property type="term" value="F:cytoskeletal protein binding"/>
    <property type="evidence" value="ECO:0007669"/>
    <property type="project" value="InterPro"/>
</dbReference>
<dbReference type="SMART" id="SM00295">
    <property type="entry name" value="B41"/>
    <property type="match status" value="1"/>
</dbReference>
<dbReference type="Pfam" id="PF09379">
    <property type="entry name" value="FERM_N"/>
    <property type="match status" value="1"/>
</dbReference>
<dbReference type="Gene3D" id="1.20.80.10">
    <property type="match status" value="1"/>
</dbReference>
<dbReference type="Gene3D" id="2.30.29.30">
    <property type="entry name" value="Pleckstrin-homology domain (PH domain)/Phosphotyrosine-binding domain (PTB)"/>
    <property type="match status" value="3"/>
</dbReference>
<protein>
    <submittedName>
        <fullName evidence="4">FERM domain-containing protein</fullName>
    </submittedName>
</protein>
<dbReference type="Gene3D" id="3.10.20.90">
    <property type="entry name" value="Phosphatidylinositol 3-kinase Catalytic Subunit, Chain A, domain 1"/>
    <property type="match status" value="1"/>
</dbReference>
<dbReference type="SUPFAM" id="SSF48065">
    <property type="entry name" value="DBL homology domain (DH-domain)"/>
    <property type="match status" value="1"/>
</dbReference>
<dbReference type="InterPro" id="IPR001849">
    <property type="entry name" value="PH_domain"/>
</dbReference>
<sequence>MQERYSRAISPKHPVGKKPIRVRVLMLDGRIENFILSPRCPGQEFFDLVVQTLKLQDTDYFDLEFEDAMGNKCWLDHFKPMYKPVSQILRKPAQFSFKVKFYTPHLNLLTNKLTRRLFAMQVKRDLIDGELNCGENTAALLTAFILQAELGDREREDRAIASHLENMRLSKQYSYAFISKVLDLHSNLGGMSEGEANYRLLDAARKLEFYGLKLHPAKHLLAFQDNGGILLNLGVTHAGLFLYQAKTKLNHFSWSKIRKLSFKRSKFLIKLHPGTESFGQSTVEFTFDSRNSCKNFWKKCLEHHAFFRSREMRGEAGAGGGGLGGFGKGIWTSSAPSAHPYSSQPSLCYSEDTGPKGSFSSAGGGGVLYQSANLKNGRNQALFSKGSSYRYCGRTQHQLLETSYSSAKGNILSEQRSMSVGRLDSEDNLNYFGPSSLCRSAARVDGDHGSRGSGLLRPQRDHFRGSISSTVAADFGMPTSSLPDHYQLLFLSTPIRRPLSTRYRASSVHSVEQDSLQTESLYKVGSQLLESEHGARVPRVFSASVLKAPKRRRGSGSTTNTNSLSVRSATTRPSDSAIKDCPSASSFNGPEYLDPPMKHHSRTMHADRSSGDLTPPNALNKTSSFSEATTPPSFLTNGAQISTSISPSHGLRTNEKAPSVPWTRAFSTVVHHSRFAENYDNEPEDDDNYDDNATISDDSLLQHPLSVCASRAVSSNDLYRSESIDFHYPVCALDELNSPPHQEDDSRKEVDNFPIVSPFARESPLDWTHPDSNTAFVDTHGLSSYPSQSAPTSRRASNYTTLGEDFEETSRMEEEPSSLAPALSIGAISAITGVSCFEDDDNDCKGGESVGACEDKAGKTHPAPFSGPSSPAIDTISSSVGQRARSEPVEPVVPEHHFFPVDVRPRIARRIHRQRKKHRTRKREPNIKQDYINWDLMASSVQQNAYTLSTTSRIPRKKSVPPYHDRTFHLAKELSMTERTYVHSLQLLLKPSPSSPAPGDNFHVQITRLVSPIYLHHSALLQSAFTRVVAWEKAAISAASARTRYQSAVANAHKAQCTRRERAVKQIQAGRQRPQRPQKCRNDNAFGNDFGGKNELSDSSTSVSGVPRSSSRNELPPSIEGNRSQIPPAEGCYLTTSSTSYSSFVSSSDNSDVEHLSQITETPLADLASAEAELRETTRCLADLARIADVYRQPLLEVLVSLYECFLHALPGLLKEHISKIAGHDESGLMDNYPSRLALLRAPARRLWYYTQAFRRLATFYGTEHPDLDDCNALTSRLSKVVLKFNSVYQTTEALVLAVGFWRDPQPAVKDRTGVNKRRCRRVSYATILYSLVSEPHFHLIRVGYLEKMSSKGQGFQPRMALLFTDRLVYCARSSGTASMQLKVHGVIALHNAAIEPQLKTSVSFSEGVAQGETSRRMSCKEQYSFAIFVFPGEKMEEISSDKSVHSRTHRIVFAAPNEEQKCLWLDALYKVLGRNKENDEMSSGHLSSPPVSPLEAANAADITLHDLPGASDKSQVSSVALEKREFPSDVVPDQSVDYLGLLGPRSHIQQTVLRCSGLAYVCWHRRLTVSLDNVLNANECEISGYLLRKFKSSCGWQKLWTVFTDFTLFFYKSAEDFTPIASLPLLGYRLESTRLTATSADAPLHKLNVLQLAYKSHIYYFRTDGPVSFERWRNALSSALQTLSAEKKSNAS</sequence>
<dbReference type="PANTHER" id="PTHR45858:SF5">
    <property type="entry name" value="MOESIN_EZRIN_RADIXIN HOMOLOG 1"/>
    <property type="match status" value="1"/>
</dbReference>
<reference evidence="4" key="1">
    <citation type="submission" date="2019-11" db="UniProtKB">
        <authorList>
            <consortium name="WormBaseParasite"/>
        </authorList>
    </citation>
    <scope>IDENTIFICATION</scope>
</reference>
<dbReference type="SUPFAM" id="SSF47031">
    <property type="entry name" value="Second domain of FERM"/>
    <property type="match status" value="1"/>
</dbReference>
<dbReference type="PANTHER" id="PTHR45858">
    <property type="entry name" value="FERM DOMAIN CONTAINING PROTEIN"/>
    <property type="match status" value="1"/>
</dbReference>
<feature type="compositionally biased region" description="Polar residues" evidence="1">
    <location>
        <begin position="617"/>
        <end position="647"/>
    </location>
</feature>
<dbReference type="InterPro" id="IPR035963">
    <property type="entry name" value="FERM_2"/>
</dbReference>
<dbReference type="InterPro" id="IPR019748">
    <property type="entry name" value="FERM_central"/>
</dbReference>
<dbReference type="InterPro" id="IPR018980">
    <property type="entry name" value="FERM_PH-like_C"/>
</dbReference>
<organism evidence="4">
    <name type="scientific">Mesocestoides corti</name>
    <name type="common">Flatworm</name>
    <dbReference type="NCBI Taxonomy" id="53468"/>
    <lineage>
        <taxon>Eukaryota</taxon>
        <taxon>Metazoa</taxon>
        <taxon>Spiralia</taxon>
        <taxon>Lophotrochozoa</taxon>
        <taxon>Platyhelminthes</taxon>
        <taxon>Cestoda</taxon>
        <taxon>Eucestoda</taxon>
        <taxon>Cyclophyllidea</taxon>
        <taxon>Mesocestoididae</taxon>
        <taxon>Mesocestoides</taxon>
    </lineage>
</organism>
<feature type="region of interest" description="Disordered" evidence="1">
    <location>
        <begin position="1065"/>
        <end position="1130"/>
    </location>
</feature>
<dbReference type="Pfam" id="PF00373">
    <property type="entry name" value="FERM_M"/>
    <property type="match status" value="1"/>
</dbReference>